<name>A0A2J7ZZE4_9CHLO</name>
<sequence>MGRGETTAAISDSAVDSGNSGSAFTARVARLAARLSARVASDAEAASGEPPSAEEHTAVVVSTSLPSEALSARRALLKLPPGAEDVRSAGTEPPGEGPPPAVGFESFPPPEYGFIWDEASQGFGALCVPRAQFGASNAWDGVVPDKDVAMLICRQLGLPVRAASLVSPEAFPSVTFMRLRTKAIGPLTRSMCINAEGVASVLECEGIEVAPERGGSCMQVAALSELPGNYLPTAVECTANYTVRIVDPHTGLTTYANGSRVSQGRLEVLQPTPNNRQPVWGTVCHTSSTPLELAQYACRATGLPYRGAYMRSGRRFFVRQDVLSMPIHWVFLEDCRLQSQGLACGVVAGWGQAQKLLRSGGAAANDDPRRQAIRFALKYCDEDGTVGHQADAYVICEGEWCGGGDGQRGGRRCGATAKLGLPVRAASLVSPEAFPSVTFMRLRTKAIGPLTRSMCINAEGVASVLECEGIEVAPERGGSCMQVAALSELPGNYLPTAVECTDTAPPPPSPPSQLRSPPRPDAPGANYTVRIVDPHTGLTTYANGSRVSQGRLEVLQPTPNNRQPVWGTVCHTSSTPLELAQYACRATGLPYRGAYMRSGRRFFVRQDVLSMPIHWVFLEDCRLQSQGLACGVVAGWGQAQKLLRSGGAAANDDPRRQAIRFALKYCDEDGTVGHQADAYVICEDTYPPPPSPPTPPSPAPPPAPPLMIRNDVRLNVTEYFDGVYGVQFGVRHPVSGTIVWGTYCQPDATSIWSYDFDAIGSTVCSQITAGARPYAAFTYVGAPYSFLPPPNVRRDMPAVLAGLDCGVVAGGVLANISLCAAEASEPLPMPPTSVCMESGWNNWLINCQQTRSFNIPLLVSVRLAGGANSSYGRLEVVARNALGRGWGTVCALDFGVEHAQAVCRDLGLPWTQAALLPAAAVSPAPPSQYVAIDAVSCVDDSYYAPLPLSFERDCHRSFVGGSQLKTCGHGADVGVACGVYGPYGGYGGPAPPAYGTYAQP</sequence>
<feature type="region of interest" description="Disordered" evidence="2">
    <location>
        <begin position="684"/>
        <end position="703"/>
    </location>
</feature>
<comment type="caution">
    <text evidence="4">The sequence shown here is derived from an EMBL/GenBank/DDBJ whole genome shotgun (WGS) entry which is preliminary data.</text>
</comment>
<dbReference type="InterPro" id="IPR036772">
    <property type="entry name" value="SRCR-like_dom_sf"/>
</dbReference>
<dbReference type="PANTHER" id="PTHR48071">
    <property type="entry name" value="SRCR DOMAIN-CONTAINING PROTEIN"/>
    <property type="match status" value="1"/>
</dbReference>
<dbReference type="InterPro" id="IPR001190">
    <property type="entry name" value="SRCR"/>
</dbReference>
<evidence type="ECO:0000256" key="2">
    <source>
        <dbReference type="SAM" id="MobiDB-lite"/>
    </source>
</evidence>
<dbReference type="PROSITE" id="PS50287">
    <property type="entry name" value="SRCR_2"/>
    <property type="match status" value="3"/>
</dbReference>
<organism evidence="4 5">
    <name type="scientific">Tetrabaena socialis</name>
    <dbReference type="NCBI Taxonomy" id="47790"/>
    <lineage>
        <taxon>Eukaryota</taxon>
        <taxon>Viridiplantae</taxon>
        <taxon>Chlorophyta</taxon>
        <taxon>core chlorophytes</taxon>
        <taxon>Chlorophyceae</taxon>
        <taxon>CS clade</taxon>
        <taxon>Chlamydomonadales</taxon>
        <taxon>Tetrabaenaceae</taxon>
        <taxon>Tetrabaena</taxon>
    </lineage>
</organism>
<evidence type="ECO:0000313" key="4">
    <source>
        <dbReference type="EMBL" id="PNH05644.1"/>
    </source>
</evidence>
<protein>
    <submittedName>
        <fullName evidence="4">Deleted in malignant brain tumors 1 protein</fullName>
    </submittedName>
</protein>
<feature type="compositionally biased region" description="Pro residues" evidence="2">
    <location>
        <begin position="686"/>
        <end position="703"/>
    </location>
</feature>
<feature type="compositionally biased region" description="Polar residues" evidence="2">
    <location>
        <begin position="8"/>
        <end position="22"/>
    </location>
</feature>
<dbReference type="PRINTS" id="PR00258">
    <property type="entry name" value="SPERACTRCPTR"/>
</dbReference>
<evidence type="ECO:0000259" key="3">
    <source>
        <dbReference type="PROSITE" id="PS50287"/>
    </source>
</evidence>
<dbReference type="PANTHER" id="PTHR48071:SF18">
    <property type="entry name" value="DELETED IN MALIGNANT BRAIN TUMORS 1 PROTEIN-RELATED"/>
    <property type="match status" value="1"/>
</dbReference>
<dbReference type="EMBL" id="PGGS01000290">
    <property type="protein sequence ID" value="PNH05644.1"/>
    <property type="molecule type" value="Genomic_DNA"/>
</dbReference>
<dbReference type="GO" id="GO:0016020">
    <property type="term" value="C:membrane"/>
    <property type="evidence" value="ECO:0007669"/>
    <property type="project" value="InterPro"/>
</dbReference>
<dbReference type="AlphaFoldDB" id="A0A2J7ZZE4"/>
<proteinExistence type="predicted"/>
<dbReference type="SUPFAM" id="SSF56487">
    <property type="entry name" value="SRCR-like"/>
    <property type="match status" value="1"/>
</dbReference>
<feature type="domain" description="SRCR" evidence="3">
    <location>
        <begin position="253"/>
        <end position="302"/>
    </location>
</feature>
<dbReference type="Pfam" id="PF00530">
    <property type="entry name" value="SRCR"/>
    <property type="match status" value="1"/>
</dbReference>
<keyword evidence="1" id="KW-1015">Disulfide bond</keyword>
<feature type="compositionally biased region" description="Pro residues" evidence="2">
    <location>
        <begin position="504"/>
        <end position="521"/>
    </location>
</feature>
<evidence type="ECO:0000313" key="5">
    <source>
        <dbReference type="Proteomes" id="UP000236333"/>
    </source>
</evidence>
<feature type="domain" description="SRCR" evidence="3">
    <location>
        <begin position="539"/>
        <end position="588"/>
    </location>
</feature>
<feature type="domain" description="SRCR" evidence="3">
    <location>
        <begin position="861"/>
        <end position="978"/>
    </location>
</feature>
<accession>A0A2J7ZZE4</accession>
<dbReference type="SMART" id="SM00202">
    <property type="entry name" value="SR"/>
    <property type="match status" value="1"/>
</dbReference>
<feature type="compositionally biased region" description="Low complexity" evidence="2">
    <location>
        <begin position="40"/>
        <end position="51"/>
    </location>
</feature>
<reference evidence="4 5" key="1">
    <citation type="journal article" date="2017" name="Mol. Biol. Evol.">
        <title>The 4-celled Tetrabaena socialis nuclear genome reveals the essential components for genetic control of cell number at the origin of multicellularity in the volvocine lineage.</title>
        <authorList>
            <person name="Featherston J."/>
            <person name="Arakaki Y."/>
            <person name="Hanschen E.R."/>
            <person name="Ferris P.J."/>
            <person name="Michod R.E."/>
            <person name="Olson B.J.S.C."/>
            <person name="Nozaki H."/>
            <person name="Durand P.M."/>
        </authorList>
    </citation>
    <scope>NUCLEOTIDE SEQUENCE [LARGE SCALE GENOMIC DNA]</scope>
    <source>
        <strain evidence="4 5">NIES-571</strain>
    </source>
</reference>
<feature type="region of interest" description="Disordered" evidence="2">
    <location>
        <begin position="1"/>
        <end position="22"/>
    </location>
</feature>
<feature type="region of interest" description="Disordered" evidence="2">
    <location>
        <begin position="497"/>
        <end position="526"/>
    </location>
</feature>
<gene>
    <name evidence="4" type="ORF">TSOC_008076</name>
</gene>
<keyword evidence="5" id="KW-1185">Reference proteome</keyword>
<feature type="region of interest" description="Disordered" evidence="2">
    <location>
        <begin position="40"/>
        <end position="60"/>
    </location>
</feature>
<dbReference type="OrthoDB" id="536461at2759"/>
<evidence type="ECO:0000256" key="1">
    <source>
        <dbReference type="ARBA" id="ARBA00023157"/>
    </source>
</evidence>
<dbReference type="Proteomes" id="UP000236333">
    <property type="component" value="Unassembled WGS sequence"/>
</dbReference>
<dbReference type="Gene3D" id="3.10.250.10">
    <property type="entry name" value="SRCR-like domain"/>
    <property type="match status" value="1"/>
</dbReference>